<evidence type="ECO:0000256" key="2">
    <source>
        <dbReference type="ARBA" id="ARBA00022963"/>
    </source>
</evidence>
<comment type="caution">
    <text evidence="7">The sequence shown here is derived from an EMBL/GenBank/DDBJ whole genome shotgun (WGS) entry which is preliminary data.</text>
</comment>
<feature type="active site" description="Proton acceptor" evidence="4">
    <location>
        <position position="571"/>
    </location>
</feature>
<feature type="compositionally biased region" description="Polar residues" evidence="5">
    <location>
        <begin position="1058"/>
        <end position="1067"/>
    </location>
</feature>
<dbReference type="Proteomes" id="UP000748756">
    <property type="component" value="Unassembled WGS sequence"/>
</dbReference>
<feature type="short sequence motif" description="GXSXG" evidence="4">
    <location>
        <begin position="420"/>
        <end position="424"/>
    </location>
</feature>
<feature type="compositionally biased region" description="Polar residues" evidence="5">
    <location>
        <begin position="129"/>
        <end position="144"/>
    </location>
</feature>
<gene>
    <name evidence="7" type="ORF">BG015_008140</name>
</gene>
<feature type="compositionally biased region" description="Low complexity" evidence="5">
    <location>
        <begin position="875"/>
        <end position="898"/>
    </location>
</feature>
<dbReference type="Pfam" id="PF01734">
    <property type="entry name" value="Patatin"/>
    <property type="match status" value="1"/>
</dbReference>
<feature type="compositionally biased region" description="Low complexity" evidence="5">
    <location>
        <begin position="157"/>
        <end position="172"/>
    </location>
</feature>
<reference evidence="7" key="1">
    <citation type="journal article" date="2020" name="Fungal Divers.">
        <title>Resolving the Mortierellaceae phylogeny through synthesis of multi-gene phylogenetics and phylogenomics.</title>
        <authorList>
            <person name="Vandepol N."/>
            <person name="Liber J."/>
            <person name="Desiro A."/>
            <person name="Na H."/>
            <person name="Kennedy M."/>
            <person name="Barry K."/>
            <person name="Grigoriev I.V."/>
            <person name="Miller A.N."/>
            <person name="O'Donnell K."/>
            <person name="Stajich J.E."/>
            <person name="Bonito G."/>
        </authorList>
    </citation>
    <scope>NUCLEOTIDE SEQUENCE</scope>
    <source>
        <strain evidence="7">NRRL 6426</strain>
    </source>
</reference>
<feature type="domain" description="PNPLA" evidence="6">
    <location>
        <begin position="389"/>
        <end position="584"/>
    </location>
</feature>
<evidence type="ECO:0000313" key="7">
    <source>
        <dbReference type="EMBL" id="KAF9155891.1"/>
    </source>
</evidence>
<accession>A0A9P5S9F2</accession>
<evidence type="ECO:0000256" key="5">
    <source>
        <dbReference type="SAM" id="MobiDB-lite"/>
    </source>
</evidence>
<dbReference type="InterPro" id="IPR016035">
    <property type="entry name" value="Acyl_Trfase/lysoPLipase"/>
</dbReference>
<feature type="compositionally biased region" description="Acidic residues" evidence="5">
    <location>
        <begin position="47"/>
        <end position="82"/>
    </location>
</feature>
<name>A0A9P5S9F2_9FUNG</name>
<keyword evidence="8" id="KW-1185">Reference proteome</keyword>
<comment type="caution">
    <text evidence="4">Lacks conserved residue(s) required for the propagation of feature annotation.</text>
</comment>
<evidence type="ECO:0000256" key="3">
    <source>
        <dbReference type="ARBA" id="ARBA00023098"/>
    </source>
</evidence>
<dbReference type="GO" id="GO:0004806">
    <property type="term" value="F:triacylglycerol lipase activity"/>
    <property type="evidence" value="ECO:0007669"/>
    <property type="project" value="InterPro"/>
</dbReference>
<keyword evidence="1 4" id="KW-0378">Hydrolase</keyword>
<dbReference type="AlphaFoldDB" id="A0A9P5S9F2"/>
<dbReference type="InterPro" id="IPR002641">
    <property type="entry name" value="PNPLA_dom"/>
</dbReference>
<dbReference type="PANTHER" id="PTHR14226:SF10">
    <property type="entry name" value="TRIACYLGLYCEROL LIPASE 4-RELATED"/>
    <property type="match status" value="1"/>
</dbReference>
<dbReference type="OrthoDB" id="10049244at2759"/>
<dbReference type="EMBL" id="JAAAUQ010000046">
    <property type="protein sequence ID" value="KAF9155891.1"/>
    <property type="molecule type" value="Genomic_DNA"/>
</dbReference>
<feature type="compositionally biased region" description="Polar residues" evidence="5">
    <location>
        <begin position="833"/>
        <end position="843"/>
    </location>
</feature>
<evidence type="ECO:0000259" key="6">
    <source>
        <dbReference type="PROSITE" id="PS51635"/>
    </source>
</evidence>
<dbReference type="PROSITE" id="PS51635">
    <property type="entry name" value="PNPLA"/>
    <property type="match status" value="1"/>
</dbReference>
<feature type="region of interest" description="Disordered" evidence="5">
    <location>
        <begin position="1013"/>
        <end position="1067"/>
    </location>
</feature>
<keyword evidence="2 4" id="KW-0442">Lipid degradation</keyword>
<feature type="region of interest" description="Disordered" evidence="5">
    <location>
        <begin position="805"/>
        <end position="911"/>
    </location>
</feature>
<feature type="compositionally biased region" description="Low complexity" evidence="5">
    <location>
        <begin position="1022"/>
        <end position="1048"/>
    </location>
</feature>
<dbReference type="SUPFAM" id="SSF52151">
    <property type="entry name" value="FabD/lysophospholipase-like"/>
    <property type="match status" value="1"/>
</dbReference>
<feature type="region of interest" description="Disordered" evidence="5">
    <location>
        <begin position="47"/>
        <end position="185"/>
    </location>
</feature>
<dbReference type="InterPro" id="IPR050301">
    <property type="entry name" value="NTE"/>
</dbReference>
<dbReference type="Gene3D" id="3.40.1090.10">
    <property type="entry name" value="Cytosolic phospholipase A2 catalytic domain"/>
    <property type="match status" value="2"/>
</dbReference>
<evidence type="ECO:0000256" key="1">
    <source>
        <dbReference type="ARBA" id="ARBA00022801"/>
    </source>
</evidence>
<feature type="compositionally biased region" description="Polar residues" evidence="5">
    <location>
        <begin position="805"/>
        <end position="816"/>
    </location>
</feature>
<evidence type="ECO:0000313" key="8">
    <source>
        <dbReference type="Proteomes" id="UP000748756"/>
    </source>
</evidence>
<organism evidence="7 8">
    <name type="scientific">Linnemannia schmuckeri</name>
    <dbReference type="NCBI Taxonomy" id="64567"/>
    <lineage>
        <taxon>Eukaryota</taxon>
        <taxon>Fungi</taxon>
        <taxon>Fungi incertae sedis</taxon>
        <taxon>Mucoromycota</taxon>
        <taxon>Mortierellomycotina</taxon>
        <taxon>Mortierellomycetes</taxon>
        <taxon>Mortierellales</taxon>
        <taxon>Mortierellaceae</taxon>
        <taxon>Linnemannia</taxon>
    </lineage>
</organism>
<feature type="active site" description="Nucleophile" evidence="4">
    <location>
        <position position="422"/>
    </location>
</feature>
<evidence type="ECO:0000256" key="4">
    <source>
        <dbReference type="PROSITE-ProRule" id="PRU01161"/>
    </source>
</evidence>
<proteinExistence type="predicted"/>
<dbReference type="InterPro" id="IPR021771">
    <property type="entry name" value="Triacylglycerol_lipase_N"/>
</dbReference>
<dbReference type="GO" id="GO:0016042">
    <property type="term" value="P:lipid catabolic process"/>
    <property type="evidence" value="ECO:0007669"/>
    <property type="project" value="UniProtKB-UniRule"/>
</dbReference>
<dbReference type="Pfam" id="PF11815">
    <property type="entry name" value="DUF3336"/>
    <property type="match status" value="1"/>
</dbReference>
<protein>
    <recommendedName>
        <fullName evidence="6">PNPLA domain-containing protein</fullName>
    </recommendedName>
</protein>
<sequence>MSRSSPLVAPIIDEDFDLCISETNLPFPYSDHCSTGPPSLYEFDVAEDYDEEDEEGGYFEGALDEDEEEEEEERDEDEDDTLVETKEVLLDGDSDSDSALTFGVNANGRDHGHLPASLVSLKPDKGALSSRSRNAKQKQLNDLSDQLHSRLESINNSSSSSDTLSTPTGPTPKTRPYYSRQSYSFDSNEGWHEEYEEYEEQKDDTQDSQHGLTGIIQTVTSSVTSVAYAVGKHWSKKIYESLLASRDPKAYYTHLLSAATNYEQWAEAAIILDRLQGKDKWKNDPRSPHYDYEMLQERLSQLSAARESGDLGLMIYLLRTSLSRNLGNVGRPQLYANTIIGTKRLIEEYNAEVIRQLNIICDTESDDFSMAAKLEFFTHTRQAFGRTALLLSGGATMGLMHIGVIKTLYYNQLLPRIISGSSCGSIIAGILCTRTDEEISEMFQFDKFNFTVFHTVEEKGDVLARLIHFLKNGALFDAQVLKAALKDNIGNVTFQEAYNRTRRILNITVSTSATFEMPRLLNYLTAPNVLIWSAVATSSAAPFIYNSAPLMAKDKNGDEVQWNPSRYHWIDGSVDNDLPMNKLSELFNVNHFIVCQVNPYIVPFLHNSLARSPTNRVLGWILYQARSEVQHRMNQLSILGVMPGLIQKVQAIMAQRYYGDITIVPDLGVDDYLNIVSNPTVEFLVNATLKGERATWPKISIIKNHCSIEHCLDDILYRLRLRRLEAYRPPATVSLKQTAGNSMFPPVPPAMATTSSSAAATMRASASVCFGAIARSNSSPATPSATVNLNRPAIAPLAPMTVNSSLDAASGLTPSTEQEDAPAPGVDTREKQSAVSQPQSRSSMEVPIPTATVQSKTGTRSGLGAQNHASPPPLRRANSSSSPSPNPVRTSSSGAATGATGGKSTRHRNSISNVSEYSFQDNGEVAVKTSNSGAQRALSSSTASMSSPRIVLTPSMVAQPPMNEISQFSQASGLGLVQTTVSSSSSSSSVVSPTLLSAATLSAVNNLVPAVVQTHKSRASSKKSSSYSASSSSSSASSTTSTASTGRSGTKRSRSKQARTFQMTSLE</sequence>
<dbReference type="GO" id="GO:0006641">
    <property type="term" value="P:triglyceride metabolic process"/>
    <property type="evidence" value="ECO:0007669"/>
    <property type="project" value="UniProtKB-ARBA"/>
</dbReference>
<keyword evidence="3 4" id="KW-0443">Lipid metabolism</keyword>
<dbReference type="PANTHER" id="PTHR14226">
    <property type="entry name" value="NEUROPATHY TARGET ESTERASE/SWISS CHEESE D.MELANOGASTER"/>
    <property type="match status" value="1"/>
</dbReference>
<feature type="compositionally biased region" description="Polar residues" evidence="5">
    <location>
        <begin position="851"/>
        <end position="860"/>
    </location>
</feature>